<sequence>MECIALEKDAYKMIIERIAKLKKRVNDLYPSEENRIKEGWIENAELVRRLNVSLRTLQSYRERGVIGFTMIGRKVYYKIAEVKELLEKNRISGNQLN</sequence>
<evidence type="ECO:0000313" key="3">
    <source>
        <dbReference type="Proteomes" id="UP000266644"/>
    </source>
</evidence>
<dbReference type="AlphaFoldDB" id="A0A396BPI9"/>
<dbReference type="Proteomes" id="UP000266644">
    <property type="component" value="Unassembled WGS sequence"/>
</dbReference>
<gene>
    <name evidence="2" type="ORF">DW228_18345</name>
</gene>
<comment type="caution">
    <text evidence="2">The sequence shown here is derived from an EMBL/GenBank/DDBJ whole genome shotgun (WGS) entry which is preliminary data.</text>
</comment>
<name>A0A396BPI9_BACFG</name>
<dbReference type="InterPro" id="IPR009061">
    <property type="entry name" value="DNA-bd_dom_put_sf"/>
</dbReference>
<dbReference type="GO" id="GO:0003677">
    <property type="term" value="F:DNA binding"/>
    <property type="evidence" value="ECO:0007669"/>
    <property type="project" value="UniProtKB-KW"/>
</dbReference>
<keyword evidence="2" id="KW-0238">DNA-binding</keyword>
<dbReference type="PANTHER" id="PTHR34585:SF22">
    <property type="entry name" value="HELIX-TURN-HELIX DOMAIN-CONTAINING PROTEIN"/>
    <property type="match status" value="1"/>
</dbReference>
<evidence type="ECO:0000313" key="2">
    <source>
        <dbReference type="EMBL" id="RHH07894.1"/>
    </source>
</evidence>
<organism evidence="2 3">
    <name type="scientific">Bacteroides fragilis</name>
    <dbReference type="NCBI Taxonomy" id="817"/>
    <lineage>
        <taxon>Bacteria</taxon>
        <taxon>Pseudomonadati</taxon>
        <taxon>Bacteroidota</taxon>
        <taxon>Bacteroidia</taxon>
        <taxon>Bacteroidales</taxon>
        <taxon>Bacteroidaceae</taxon>
        <taxon>Bacteroides</taxon>
    </lineage>
</organism>
<proteinExistence type="predicted"/>
<feature type="domain" description="Helix-turn-helix" evidence="1">
    <location>
        <begin position="44"/>
        <end position="90"/>
    </location>
</feature>
<protein>
    <submittedName>
        <fullName evidence="2">DNA-binding protein</fullName>
    </submittedName>
</protein>
<dbReference type="RefSeq" id="WP_122330578.1">
    <property type="nucleotide sequence ID" value="NZ_JAQDYY010000019.1"/>
</dbReference>
<dbReference type="InterPro" id="IPR041657">
    <property type="entry name" value="HTH_17"/>
</dbReference>
<dbReference type="PANTHER" id="PTHR34585">
    <property type="match status" value="1"/>
</dbReference>
<dbReference type="EMBL" id="QRJE01000032">
    <property type="protein sequence ID" value="RHH07894.1"/>
    <property type="molecule type" value="Genomic_DNA"/>
</dbReference>
<reference evidence="2 3" key="1">
    <citation type="submission" date="2018-08" db="EMBL/GenBank/DDBJ databases">
        <title>A genome reference for cultivated species of the human gut microbiota.</title>
        <authorList>
            <person name="Zou Y."/>
            <person name="Xue W."/>
            <person name="Luo G."/>
        </authorList>
    </citation>
    <scope>NUCLEOTIDE SEQUENCE [LARGE SCALE GENOMIC DNA]</scope>
    <source>
        <strain evidence="2 3">AM18-6</strain>
    </source>
</reference>
<dbReference type="SUPFAM" id="SSF46955">
    <property type="entry name" value="Putative DNA-binding domain"/>
    <property type="match status" value="1"/>
</dbReference>
<accession>A0A396BPI9</accession>
<dbReference type="Pfam" id="PF12728">
    <property type="entry name" value="HTH_17"/>
    <property type="match status" value="1"/>
</dbReference>
<evidence type="ECO:0000259" key="1">
    <source>
        <dbReference type="Pfam" id="PF12728"/>
    </source>
</evidence>